<comment type="caution">
    <text evidence="1">The sequence shown here is derived from an EMBL/GenBank/DDBJ whole genome shotgun (WGS) entry which is preliminary data.</text>
</comment>
<sequence>MIHTRATYNVTDAPRVALFSSRGPQTISLNILKPEISAPGLFILAAFTQLAAPKKLSTSYQELPCPLLVLLPPLISCRHQTCSHDNCYASRFSGYNRIITKTFQVKLRKGAELAYGSGELNPTGAVHPGLVYDLKVESYISFLCKEGYNNSEIAKLMGKKVSCSSYKPTKGTDGINYPSIHIQVNNSSEILVVFCRTLTYVGQVSPNTLDFTEPYQQKSFTVTLNVTLVRKNIWYLSASLGWSDHRRSVRSPILVYRGPEYRDIREPRQ</sequence>
<evidence type="ECO:0000313" key="1">
    <source>
        <dbReference type="EMBL" id="KAI5664794.1"/>
    </source>
</evidence>
<gene>
    <name evidence="1" type="ORF">M9H77_24117</name>
</gene>
<keyword evidence="2" id="KW-1185">Reference proteome</keyword>
<proteinExistence type="predicted"/>
<organism evidence="1 2">
    <name type="scientific">Catharanthus roseus</name>
    <name type="common">Madagascar periwinkle</name>
    <name type="synonym">Vinca rosea</name>
    <dbReference type="NCBI Taxonomy" id="4058"/>
    <lineage>
        <taxon>Eukaryota</taxon>
        <taxon>Viridiplantae</taxon>
        <taxon>Streptophyta</taxon>
        <taxon>Embryophyta</taxon>
        <taxon>Tracheophyta</taxon>
        <taxon>Spermatophyta</taxon>
        <taxon>Magnoliopsida</taxon>
        <taxon>eudicotyledons</taxon>
        <taxon>Gunneridae</taxon>
        <taxon>Pentapetalae</taxon>
        <taxon>asterids</taxon>
        <taxon>lamiids</taxon>
        <taxon>Gentianales</taxon>
        <taxon>Apocynaceae</taxon>
        <taxon>Rauvolfioideae</taxon>
        <taxon>Vinceae</taxon>
        <taxon>Catharanthinae</taxon>
        <taxon>Catharanthus</taxon>
    </lineage>
</organism>
<name>A0ACC0AV74_CATRO</name>
<dbReference type="EMBL" id="CM044705">
    <property type="protein sequence ID" value="KAI5664794.1"/>
    <property type="molecule type" value="Genomic_DNA"/>
</dbReference>
<dbReference type="Proteomes" id="UP001060085">
    <property type="component" value="Linkage Group LG05"/>
</dbReference>
<evidence type="ECO:0000313" key="2">
    <source>
        <dbReference type="Proteomes" id="UP001060085"/>
    </source>
</evidence>
<accession>A0ACC0AV74</accession>
<reference evidence="2" key="1">
    <citation type="journal article" date="2023" name="Nat. Plants">
        <title>Single-cell RNA sequencing provides a high-resolution roadmap for understanding the multicellular compartmentation of specialized metabolism.</title>
        <authorList>
            <person name="Sun S."/>
            <person name="Shen X."/>
            <person name="Li Y."/>
            <person name="Li Y."/>
            <person name="Wang S."/>
            <person name="Li R."/>
            <person name="Zhang H."/>
            <person name="Shen G."/>
            <person name="Guo B."/>
            <person name="Wei J."/>
            <person name="Xu J."/>
            <person name="St-Pierre B."/>
            <person name="Chen S."/>
            <person name="Sun C."/>
        </authorList>
    </citation>
    <scope>NUCLEOTIDE SEQUENCE [LARGE SCALE GENOMIC DNA]</scope>
</reference>
<protein>
    <submittedName>
        <fullName evidence="1">Uncharacterized protein</fullName>
    </submittedName>
</protein>